<dbReference type="SUPFAM" id="SSF51905">
    <property type="entry name" value="FAD/NAD(P)-binding domain"/>
    <property type="match status" value="1"/>
</dbReference>
<dbReference type="Proteomes" id="UP000298663">
    <property type="component" value="Unassembled WGS sequence"/>
</dbReference>
<organism evidence="3 4">
    <name type="scientific">Steinernema carpocapsae</name>
    <name type="common">Entomopathogenic nematode</name>
    <dbReference type="NCBI Taxonomy" id="34508"/>
    <lineage>
        <taxon>Eukaryota</taxon>
        <taxon>Metazoa</taxon>
        <taxon>Ecdysozoa</taxon>
        <taxon>Nematoda</taxon>
        <taxon>Chromadorea</taxon>
        <taxon>Rhabditida</taxon>
        <taxon>Tylenchina</taxon>
        <taxon>Panagrolaimomorpha</taxon>
        <taxon>Strongyloidoidea</taxon>
        <taxon>Steinernematidae</taxon>
        <taxon>Steinernema</taxon>
    </lineage>
</organism>
<sequence>MFSPQLSNHKLAAVEALGYGNLIKVFLIYEKPWWHYKESSIGALRVKSCSMSSPLMNYFHTFKTLEGVEVVPSRLDLGLGSPDDQRSHRRPPQKTHNPASPGRHGRQQHSYALRDASVWLANGGCEEVAEPVVSKVFFAGEATSLKM</sequence>
<feature type="region of interest" description="Disordered" evidence="1">
    <location>
        <begin position="79"/>
        <end position="107"/>
    </location>
</feature>
<proteinExistence type="predicted"/>
<name>A0A4U5M0S3_STECR</name>
<feature type="domain" description="Amine oxidase" evidence="2">
    <location>
        <begin position="1"/>
        <end position="74"/>
    </location>
</feature>
<evidence type="ECO:0000313" key="3">
    <source>
        <dbReference type="EMBL" id="TKR61843.1"/>
    </source>
</evidence>
<comment type="caution">
    <text evidence="3">The sequence shown here is derived from an EMBL/GenBank/DDBJ whole genome shotgun (WGS) entry which is preliminary data.</text>
</comment>
<protein>
    <recommendedName>
        <fullName evidence="2">Amine oxidase domain-containing protein</fullName>
    </recommendedName>
</protein>
<dbReference type="EMBL" id="AZBU02000011">
    <property type="protein sequence ID" value="TKR61843.1"/>
    <property type="molecule type" value="Genomic_DNA"/>
</dbReference>
<evidence type="ECO:0000256" key="1">
    <source>
        <dbReference type="SAM" id="MobiDB-lite"/>
    </source>
</evidence>
<dbReference type="AlphaFoldDB" id="A0A4U5M0S3"/>
<reference evidence="3 4" key="2">
    <citation type="journal article" date="2019" name="G3 (Bethesda)">
        <title>Hybrid Assembly of the Genome of the Entomopathogenic Nematode Steinernema carpocapsae Identifies the X-Chromosome.</title>
        <authorList>
            <person name="Serra L."/>
            <person name="Macchietto M."/>
            <person name="Macias-Munoz A."/>
            <person name="McGill C.J."/>
            <person name="Rodriguez I.M."/>
            <person name="Rodriguez B."/>
            <person name="Murad R."/>
            <person name="Mortazavi A."/>
        </authorList>
    </citation>
    <scope>NUCLEOTIDE SEQUENCE [LARGE SCALE GENOMIC DNA]</scope>
    <source>
        <strain evidence="3 4">ALL</strain>
    </source>
</reference>
<evidence type="ECO:0000313" key="4">
    <source>
        <dbReference type="Proteomes" id="UP000298663"/>
    </source>
</evidence>
<accession>A0A4U5M0S3</accession>
<keyword evidence="4" id="KW-1185">Reference proteome</keyword>
<reference evidence="3 4" key="1">
    <citation type="journal article" date="2015" name="Genome Biol.">
        <title>Comparative genomics of Steinernema reveals deeply conserved gene regulatory networks.</title>
        <authorList>
            <person name="Dillman A.R."/>
            <person name="Macchietto M."/>
            <person name="Porter C.F."/>
            <person name="Rogers A."/>
            <person name="Williams B."/>
            <person name="Antoshechkin I."/>
            <person name="Lee M.M."/>
            <person name="Goodwin Z."/>
            <person name="Lu X."/>
            <person name="Lewis E.E."/>
            <person name="Goodrich-Blair H."/>
            <person name="Stock S.P."/>
            <person name="Adams B.J."/>
            <person name="Sternberg P.W."/>
            <person name="Mortazavi A."/>
        </authorList>
    </citation>
    <scope>NUCLEOTIDE SEQUENCE [LARGE SCALE GENOMIC DNA]</scope>
    <source>
        <strain evidence="3 4">ALL</strain>
    </source>
</reference>
<dbReference type="OrthoDB" id="2219495at2759"/>
<dbReference type="InterPro" id="IPR002937">
    <property type="entry name" value="Amino_oxidase"/>
</dbReference>
<gene>
    <name evidence="3" type="ORF">L596_028898</name>
</gene>
<dbReference type="InterPro" id="IPR036188">
    <property type="entry name" value="FAD/NAD-bd_sf"/>
</dbReference>
<dbReference type="Pfam" id="PF01593">
    <property type="entry name" value="Amino_oxidase"/>
    <property type="match status" value="1"/>
</dbReference>
<evidence type="ECO:0000259" key="2">
    <source>
        <dbReference type="Pfam" id="PF01593"/>
    </source>
</evidence>
<dbReference type="GO" id="GO:0016491">
    <property type="term" value="F:oxidoreductase activity"/>
    <property type="evidence" value="ECO:0007669"/>
    <property type="project" value="InterPro"/>
</dbReference>
<dbReference type="Gene3D" id="3.90.660.10">
    <property type="match status" value="1"/>
</dbReference>